<dbReference type="Gene3D" id="1.10.472.10">
    <property type="entry name" value="Cyclin-like"/>
    <property type="match status" value="1"/>
</dbReference>
<dbReference type="PANTHER" id="PTHR11618:SF13">
    <property type="entry name" value="TRANSCRIPTION INITIATION FACTOR IIB"/>
    <property type="match status" value="1"/>
</dbReference>
<dbReference type="RefSeq" id="WP_279527474.1">
    <property type="nucleotide sequence ID" value="NZ_CP122312.1"/>
</dbReference>
<dbReference type="Proteomes" id="UP001596447">
    <property type="component" value="Unassembled WGS sequence"/>
</dbReference>
<proteinExistence type="inferred from homology"/>
<evidence type="ECO:0000256" key="7">
    <source>
        <dbReference type="ARBA" id="ARBA00023163"/>
    </source>
</evidence>
<keyword evidence="7" id="KW-0804">Transcription</keyword>
<dbReference type="Gene3D" id="1.10.472.170">
    <property type="match status" value="1"/>
</dbReference>
<evidence type="ECO:0000313" key="12">
    <source>
        <dbReference type="Proteomes" id="UP001596447"/>
    </source>
</evidence>
<dbReference type="Pfam" id="PF00382">
    <property type="entry name" value="TFIIB"/>
    <property type="match status" value="2"/>
</dbReference>
<dbReference type="SUPFAM" id="SSF57783">
    <property type="entry name" value="Zinc beta-ribbon"/>
    <property type="match status" value="1"/>
</dbReference>
<reference evidence="11 12" key="1">
    <citation type="journal article" date="2019" name="Int. J. Syst. Evol. Microbiol.">
        <title>The Global Catalogue of Microorganisms (GCM) 10K type strain sequencing project: providing services to taxonomists for standard genome sequencing and annotation.</title>
        <authorList>
            <consortium name="The Broad Institute Genomics Platform"/>
            <consortium name="The Broad Institute Genome Sequencing Center for Infectious Disease"/>
            <person name="Wu L."/>
            <person name="Ma J."/>
        </authorList>
    </citation>
    <scope>NUCLEOTIDE SEQUENCE [LARGE SCALE GENOMIC DNA]</scope>
    <source>
        <strain evidence="11 12">XZGYJ-43</strain>
    </source>
</reference>
<keyword evidence="5" id="KW-0862">Zinc</keyword>
<evidence type="ECO:0000256" key="8">
    <source>
        <dbReference type="PROSITE-ProRule" id="PRU00469"/>
    </source>
</evidence>
<dbReference type="SMART" id="SM00385">
    <property type="entry name" value="CYCLIN"/>
    <property type="match status" value="2"/>
</dbReference>
<evidence type="ECO:0000313" key="11">
    <source>
        <dbReference type="EMBL" id="MFC7200700.1"/>
    </source>
</evidence>
<dbReference type="PROSITE" id="PS51134">
    <property type="entry name" value="ZF_TFIIB"/>
    <property type="match status" value="1"/>
</dbReference>
<evidence type="ECO:0000256" key="5">
    <source>
        <dbReference type="ARBA" id="ARBA00022833"/>
    </source>
</evidence>
<gene>
    <name evidence="11" type="ORF">ACFQJ9_14960</name>
</gene>
<dbReference type="InterPro" id="IPR036915">
    <property type="entry name" value="Cyclin-like_sf"/>
</dbReference>
<evidence type="ECO:0000256" key="6">
    <source>
        <dbReference type="ARBA" id="ARBA00023015"/>
    </source>
</evidence>
<comment type="caution">
    <text evidence="11">The sequence shown here is derived from an EMBL/GenBank/DDBJ whole genome shotgun (WGS) entry which is preliminary data.</text>
</comment>
<comment type="similarity">
    <text evidence="1">Belongs to the TFIIB family.</text>
</comment>
<keyword evidence="6" id="KW-0805">Transcription regulation</keyword>
<dbReference type="InterPro" id="IPR013137">
    <property type="entry name" value="Znf_TFIIB"/>
</dbReference>
<accession>A0ABD5Z6A5</accession>
<dbReference type="GO" id="GO:0008270">
    <property type="term" value="F:zinc ion binding"/>
    <property type="evidence" value="ECO:0007669"/>
    <property type="project" value="UniProtKB-KW"/>
</dbReference>
<dbReference type="AlphaFoldDB" id="A0ABD5Z6A5"/>
<dbReference type="Pfam" id="PF08271">
    <property type="entry name" value="Zn_Ribbon_TF"/>
    <property type="match status" value="1"/>
</dbReference>
<feature type="domain" description="TFIIB-type" evidence="10">
    <location>
        <begin position="19"/>
        <end position="47"/>
    </location>
</feature>
<dbReference type="InterPro" id="IPR013150">
    <property type="entry name" value="TFIIB_cyclin"/>
</dbReference>
<feature type="region of interest" description="Disordered" evidence="9">
    <location>
        <begin position="58"/>
        <end position="84"/>
    </location>
</feature>
<evidence type="ECO:0000256" key="9">
    <source>
        <dbReference type="SAM" id="MobiDB-lite"/>
    </source>
</evidence>
<dbReference type="InterPro" id="IPR000812">
    <property type="entry name" value="TFIIB"/>
</dbReference>
<dbReference type="InterPro" id="IPR023486">
    <property type="entry name" value="TFIIB_CS"/>
</dbReference>
<dbReference type="EMBL" id="JBHTAR010000011">
    <property type="protein sequence ID" value="MFC7200700.1"/>
    <property type="molecule type" value="Genomic_DNA"/>
</dbReference>
<keyword evidence="12" id="KW-1185">Reference proteome</keyword>
<name>A0ABD5Z6A5_9EURY</name>
<evidence type="ECO:0000256" key="3">
    <source>
        <dbReference type="ARBA" id="ARBA00022737"/>
    </source>
</evidence>
<keyword evidence="4 8" id="KW-0479">Metal-binding</keyword>
<dbReference type="SUPFAM" id="SSF47954">
    <property type="entry name" value="Cyclin-like"/>
    <property type="match status" value="2"/>
</dbReference>
<dbReference type="InterPro" id="IPR013763">
    <property type="entry name" value="Cyclin-like_dom"/>
</dbReference>
<keyword evidence="3" id="KW-0677">Repeat</keyword>
<dbReference type="PRINTS" id="PR00685">
    <property type="entry name" value="TIFACTORIIB"/>
</dbReference>
<dbReference type="PROSITE" id="PS00782">
    <property type="entry name" value="TFIIB"/>
    <property type="match status" value="1"/>
</dbReference>
<evidence type="ECO:0000256" key="2">
    <source>
        <dbReference type="ARBA" id="ARBA00013932"/>
    </source>
</evidence>
<organism evidence="11 12">
    <name type="scientific">Halospeciosus flavus</name>
    <dbReference type="NCBI Taxonomy" id="3032283"/>
    <lineage>
        <taxon>Archaea</taxon>
        <taxon>Methanobacteriati</taxon>
        <taxon>Methanobacteriota</taxon>
        <taxon>Stenosarchaea group</taxon>
        <taxon>Halobacteria</taxon>
        <taxon>Halobacteriales</taxon>
        <taxon>Halobacteriaceae</taxon>
        <taxon>Halospeciosus</taxon>
    </lineage>
</organism>
<sequence length="308" mass="34335">MSSRHIYENGFDEDCGRTLSGTCPECEGDLETDSGETACEECGLIIDEYRVDHAATPRNFDDAERSTEHTGRPITPSRHDRGLTTEIGHYRDGQGQLLSRAKRQQLGRLRREHSRARWGSTAKQNLGHACGEIARLVAALDLPFSVREEASQLFREAQDANLIRGRSIETFTAGCVYAACRRRGQNRSVQEIADVARCPTEKVWLGYRILSRDLDLATGLVRPVDLLPKFADEADVPKQVERRAFELAEHAEHEGIANGRSPSGVAAACLYLAAQETGFILTQERLEEIAGVTVLTIRARYQELRGER</sequence>
<evidence type="ECO:0000256" key="4">
    <source>
        <dbReference type="ARBA" id="ARBA00022771"/>
    </source>
</evidence>
<keyword evidence="4 8" id="KW-0863">Zinc-finger</keyword>
<dbReference type="PANTHER" id="PTHR11618">
    <property type="entry name" value="TRANSCRIPTION INITIATION FACTOR IIB-RELATED"/>
    <property type="match status" value="1"/>
</dbReference>
<protein>
    <recommendedName>
        <fullName evidence="2">Transcription initiation factor IIB</fullName>
    </recommendedName>
</protein>
<evidence type="ECO:0000256" key="1">
    <source>
        <dbReference type="ARBA" id="ARBA00010857"/>
    </source>
</evidence>
<evidence type="ECO:0000259" key="10">
    <source>
        <dbReference type="PROSITE" id="PS51134"/>
    </source>
</evidence>